<accession>A0ABT5AWU4</accession>
<feature type="region of interest" description="Disordered" evidence="6">
    <location>
        <begin position="1"/>
        <end position="24"/>
    </location>
</feature>
<proteinExistence type="predicted"/>
<evidence type="ECO:0000256" key="3">
    <source>
        <dbReference type="ARBA" id="ARBA00022777"/>
    </source>
</evidence>
<dbReference type="EMBL" id="JAQNDN010000001">
    <property type="protein sequence ID" value="MDC0666305.1"/>
    <property type="molecule type" value="Genomic_DNA"/>
</dbReference>
<evidence type="ECO:0000256" key="5">
    <source>
        <dbReference type="PROSITE-ProRule" id="PRU10141"/>
    </source>
</evidence>
<evidence type="ECO:0000256" key="6">
    <source>
        <dbReference type="SAM" id="MobiDB-lite"/>
    </source>
</evidence>
<dbReference type="PROSITE" id="PS50011">
    <property type="entry name" value="PROTEIN_KINASE_DOM"/>
    <property type="match status" value="1"/>
</dbReference>
<keyword evidence="1" id="KW-0808">Transferase</keyword>
<keyword evidence="3 8" id="KW-0418">Kinase</keyword>
<evidence type="ECO:0000313" key="8">
    <source>
        <dbReference type="EMBL" id="MDC0666305.1"/>
    </source>
</evidence>
<keyword evidence="9" id="KW-1185">Reference proteome</keyword>
<dbReference type="SUPFAM" id="SSF48452">
    <property type="entry name" value="TPR-like"/>
    <property type="match status" value="1"/>
</dbReference>
<evidence type="ECO:0000256" key="1">
    <source>
        <dbReference type="ARBA" id="ARBA00022679"/>
    </source>
</evidence>
<comment type="caution">
    <text evidence="8">The sequence shown here is derived from an EMBL/GenBank/DDBJ whole genome shotgun (WGS) entry which is preliminary data.</text>
</comment>
<dbReference type="InterPro" id="IPR000719">
    <property type="entry name" value="Prot_kinase_dom"/>
</dbReference>
<dbReference type="PANTHER" id="PTHR43289">
    <property type="entry name" value="MITOGEN-ACTIVATED PROTEIN KINASE KINASE KINASE 20-RELATED"/>
    <property type="match status" value="1"/>
</dbReference>
<organism evidence="8 9">
    <name type="scientific">Nannocystis radixulma</name>
    <dbReference type="NCBI Taxonomy" id="2995305"/>
    <lineage>
        <taxon>Bacteria</taxon>
        <taxon>Pseudomonadati</taxon>
        <taxon>Myxococcota</taxon>
        <taxon>Polyangia</taxon>
        <taxon>Nannocystales</taxon>
        <taxon>Nannocystaceae</taxon>
        <taxon>Nannocystis</taxon>
    </lineage>
</organism>
<evidence type="ECO:0000313" key="9">
    <source>
        <dbReference type="Proteomes" id="UP001217838"/>
    </source>
</evidence>
<keyword evidence="4 5" id="KW-0067">ATP-binding</keyword>
<gene>
    <name evidence="8" type="ORF">POL58_01090</name>
</gene>
<dbReference type="Gene3D" id="3.30.200.20">
    <property type="entry name" value="Phosphorylase Kinase, domain 1"/>
    <property type="match status" value="1"/>
</dbReference>
<evidence type="ECO:0000256" key="4">
    <source>
        <dbReference type="ARBA" id="ARBA00022840"/>
    </source>
</evidence>
<dbReference type="PROSITE" id="PS00107">
    <property type="entry name" value="PROTEIN_KINASE_ATP"/>
    <property type="match status" value="1"/>
</dbReference>
<dbReference type="GO" id="GO:0016301">
    <property type="term" value="F:kinase activity"/>
    <property type="evidence" value="ECO:0007669"/>
    <property type="project" value="UniProtKB-KW"/>
</dbReference>
<evidence type="ECO:0000259" key="7">
    <source>
        <dbReference type="PROSITE" id="PS50011"/>
    </source>
</evidence>
<dbReference type="InterPro" id="IPR008271">
    <property type="entry name" value="Ser/Thr_kinase_AS"/>
</dbReference>
<protein>
    <submittedName>
        <fullName evidence="8">Protein kinase</fullName>
    </submittedName>
</protein>
<name>A0ABT5AWU4_9BACT</name>
<dbReference type="InterPro" id="IPR011009">
    <property type="entry name" value="Kinase-like_dom_sf"/>
</dbReference>
<dbReference type="Proteomes" id="UP001217838">
    <property type="component" value="Unassembled WGS sequence"/>
</dbReference>
<dbReference type="PANTHER" id="PTHR43289:SF6">
    <property type="entry name" value="SERINE_THREONINE-PROTEIN KINASE NEKL-3"/>
    <property type="match status" value="1"/>
</dbReference>
<dbReference type="InterPro" id="IPR011990">
    <property type="entry name" value="TPR-like_helical_dom_sf"/>
</dbReference>
<dbReference type="Gene3D" id="1.10.510.10">
    <property type="entry name" value="Transferase(Phosphotransferase) domain 1"/>
    <property type="match status" value="1"/>
</dbReference>
<dbReference type="CDD" id="cd14014">
    <property type="entry name" value="STKc_PknB_like"/>
    <property type="match status" value="1"/>
</dbReference>
<dbReference type="SUPFAM" id="SSF56112">
    <property type="entry name" value="Protein kinase-like (PK-like)"/>
    <property type="match status" value="1"/>
</dbReference>
<dbReference type="Pfam" id="PF00069">
    <property type="entry name" value="Pkinase"/>
    <property type="match status" value="1"/>
</dbReference>
<dbReference type="PROSITE" id="PS00108">
    <property type="entry name" value="PROTEIN_KINASE_ST"/>
    <property type="match status" value="1"/>
</dbReference>
<dbReference type="Gene3D" id="1.25.40.10">
    <property type="entry name" value="Tetratricopeptide repeat domain"/>
    <property type="match status" value="1"/>
</dbReference>
<keyword evidence="2 5" id="KW-0547">Nucleotide-binding</keyword>
<feature type="domain" description="Protein kinase" evidence="7">
    <location>
        <begin position="48"/>
        <end position="328"/>
    </location>
</feature>
<evidence type="ECO:0000256" key="2">
    <source>
        <dbReference type="ARBA" id="ARBA00022741"/>
    </source>
</evidence>
<reference evidence="8 9" key="1">
    <citation type="submission" date="2022-11" db="EMBL/GenBank/DDBJ databases">
        <title>Minimal conservation of predation-associated metabolite biosynthetic gene clusters underscores biosynthetic potential of Myxococcota including descriptions for ten novel species: Archangium lansinium sp. nov., Myxococcus landrumus sp. nov., Nannocystis bai.</title>
        <authorList>
            <person name="Ahearne A."/>
            <person name="Stevens C."/>
            <person name="Dowd S."/>
        </authorList>
    </citation>
    <scope>NUCLEOTIDE SEQUENCE [LARGE SCALE GENOMIC DNA]</scope>
    <source>
        <strain evidence="8 9">NCELM</strain>
    </source>
</reference>
<sequence>MREKRQEQFRPASPTVYDSGGEWPSVHDETLADFGRGDAPDPERIGRFHIHGRLGEGGMGVVYSGYDDDLGRSVAIKLMHAALDADLETRPRLLREAQALARLSHPNVVQIFEVGRHEGRLFVAMEYVHGKTLQAWLRGPDGPRTWRQILDVFLAAGRGLAAAHHVGLVHRDFKPSNVMIGADGRVRVLDFGLVGSLLDCSIDASAPRPPLVREGPTLPVLQTPLTMTGDVLGTPAYMAPEQYNGRRCDARADQFSFCVALYEALYHRRPFAGATAWEALEASERGEIQPPPLHSRVPAWLHAAVLRGLSPDPAARWPSMTALLAELERDRQGPVRTRFAVGAAAVTAAVGLWFSAVEAPTTAEECEAELNEALGSAWDERTAAALGPAARVRVEGLIKTWRTIRSELCATRHMGSFSAAEYRRGIECLEPYRRLFVRLGERLADGAGDVNPAELPDPARIAACADPSDMSHQTFHGSAGDQEAARRIEEGITEAEVAFITGRYRDSEALADSAVRAAEELGHAPTLALALYHLGRAQDFGLRAATAPHTLAAADLLAVEHDLHDLAANIALRRLRFAAYHREPAEVGRVWYEVLRGRLARVGVTDDPRRLEAHNYLGEIALVDQDWAIAEREFRLVLDHAAGTATLLRGPALLGLGRVAFGCGDVAEAHARLAEAQALIETEWGQEHPRLVPVLLNSADVLLSQGRLVDAETAAQRALAIAKANPRSPRIAVAYYYAALVAKERGEFARALALAEHARAELRARELTPEQRSYRAVVLDLVGEMAFKTGEASAALAPYLELLGSSSADDPGQAVALAEAYTRAAGLADRAGADELVLRFAAAARPFLAALERAQAPELAVDLALAEAHALLRRGRVAAATMVIRSALETWDLDDTATDPRAAALHHALFLALQAEAPAEARCHALRARDLWTLQRPPSQAEFDSLTAWLRAHPDRGDRS</sequence>
<dbReference type="RefSeq" id="WP_271993808.1">
    <property type="nucleotide sequence ID" value="NZ_JAQNDN010000001.1"/>
</dbReference>
<dbReference type="Pfam" id="PF13424">
    <property type="entry name" value="TPR_12"/>
    <property type="match status" value="1"/>
</dbReference>
<dbReference type="InterPro" id="IPR017441">
    <property type="entry name" value="Protein_kinase_ATP_BS"/>
</dbReference>
<feature type="binding site" evidence="5">
    <location>
        <position position="77"/>
    </location>
    <ligand>
        <name>ATP</name>
        <dbReference type="ChEBI" id="CHEBI:30616"/>
    </ligand>
</feature>